<evidence type="ECO:0000256" key="5">
    <source>
        <dbReference type="ARBA" id="ARBA00023029"/>
    </source>
</evidence>
<dbReference type="Gene3D" id="2.120.10.90">
    <property type="entry name" value="DNA gyrase/topoisomerase IV, subunit A, C-terminal"/>
    <property type="match status" value="1"/>
</dbReference>
<evidence type="ECO:0000256" key="6">
    <source>
        <dbReference type="ARBA" id="ARBA00023125"/>
    </source>
</evidence>
<keyword evidence="7 8" id="KW-0413">Isomerase</keyword>
<dbReference type="SUPFAM" id="SSF101904">
    <property type="entry name" value="GyrA/ParC C-terminal domain-like"/>
    <property type="match status" value="1"/>
</dbReference>
<dbReference type="PANTHER" id="PTHR43493">
    <property type="entry name" value="DNA GYRASE/TOPOISOMERASE SUBUNIT A"/>
    <property type="match status" value="1"/>
</dbReference>
<dbReference type="Pfam" id="PF00521">
    <property type="entry name" value="DNA_topoisoIV"/>
    <property type="match status" value="1"/>
</dbReference>
<comment type="miscellaneous">
    <text evidence="8">Few gyrases are as efficient as E.coli at forming negative supercoils. Not all organisms have 2 type II topoisomerases; in organisms with a single type II topoisomerase this enzyme also has to decatenate newly replicated chromosomes.</text>
</comment>
<dbReference type="InterPro" id="IPR006691">
    <property type="entry name" value="GyrA/parC_rep"/>
</dbReference>
<dbReference type="SUPFAM" id="SSF56719">
    <property type="entry name" value="Type II DNA topoisomerase"/>
    <property type="match status" value="1"/>
</dbReference>
<evidence type="ECO:0000256" key="2">
    <source>
        <dbReference type="ARBA" id="ARBA00008263"/>
    </source>
</evidence>
<dbReference type="CDD" id="cd00187">
    <property type="entry name" value="TOP4c"/>
    <property type="match status" value="1"/>
</dbReference>
<dbReference type="EMBL" id="JAATJH010000001">
    <property type="protein sequence ID" value="NJC25213.1"/>
    <property type="molecule type" value="Genomic_DNA"/>
</dbReference>
<dbReference type="Gene3D" id="1.10.268.10">
    <property type="entry name" value="Topoisomerase, domain 3"/>
    <property type="match status" value="1"/>
</dbReference>
<evidence type="ECO:0000256" key="7">
    <source>
        <dbReference type="ARBA" id="ARBA00023235"/>
    </source>
</evidence>
<keyword evidence="12" id="KW-1185">Reference proteome</keyword>
<evidence type="ECO:0000256" key="1">
    <source>
        <dbReference type="ARBA" id="ARBA00000185"/>
    </source>
</evidence>
<organism evidence="11 12">
    <name type="scientific">Neolewinella antarctica</name>
    <dbReference type="NCBI Taxonomy" id="442734"/>
    <lineage>
        <taxon>Bacteria</taxon>
        <taxon>Pseudomonadati</taxon>
        <taxon>Bacteroidota</taxon>
        <taxon>Saprospiria</taxon>
        <taxon>Saprospirales</taxon>
        <taxon>Lewinellaceae</taxon>
        <taxon>Neolewinella</taxon>
    </lineage>
</organism>
<evidence type="ECO:0000256" key="3">
    <source>
        <dbReference type="ARBA" id="ARBA00022741"/>
    </source>
</evidence>
<dbReference type="InterPro" id="IPR035516">
    <property type="entry name" value="Gyrase/topoIV_suA_C"/>
</dbReference>
<evidence type="ECO:0000256" key="8">
    <source>
        <dbReference type="HAMAP-Rule" id="MF_01897"/>
    </source>
</evidence>
<dbReference type="Pfam" id="PF03989">
    <property type="entry name" value="DNA_gyraseA_C"/>
    <property type="match status" value="6"/>
</dbReference>
<comment type="caution">
    <text evidence="8">Lacks conserved residue(s) required for the propagation of feature annotation.</text>
</comment>
<dbReference type="GO" id="GO:0003918">
    <property type="term" value="F:DNA topoisomerase type II (double strand cut, ATP-hydrolyzing) activity"/>
    <property type="evidence" value="ECO:0007669"/>
    <property type="project" value="UniProtKB-EC"/>
</dbReference>
<comment type="function">
    <text evidence="8">A type II topoisomerase that negatively supercoils closed circular double-stranded (ds) DNA in an ATP-dependent manner to modulate DNA topology and maintain chromosomes in an underwound state. Negative supercoiling favors strand separation, and DNA replication, transcription, recombination and repair, all of which involve strand separation. Also able to catalyze the interconversion of other topological isomers of dsDNA rings, including catenanes and knotted rings. Type II topoisomerases break and join 2 DNA strands simultaneously in an ATP-dependent manner.</text>
</comment>
<reference evidence="11 12" key="1">
    <citation type="submission" date="2020-03" db="EMBL/GenBank/DDBJ databases">
        <title>Genomic Encyclopedia of Type Strains, Phase IV (KMG-IV): sequencing the most valuable type-strain genomes for metagenomic binning, comparative biology and taxonomic classification.</title>
        <authorList>
            <person name="Goeker M."/>
        </authorList>
    </citation>
    <scope>NUCLEOTIDE SEQUENCE [LARGE SCALE GENOMIC DNA]</scope>
    <source>
        <strain evidence="11 12">DSM 105096</strain>
    </source>
</reference>
<keyword evidence="5 8" id="KW-0799">Topoisomerase</keyword>
<sequence length="858" mass="96021">MAEKQRIIPVNIEDQMKSAYIDYSMSVIVSRALPDVRDGLKPVHRRVLFGMNELGLSFRSSHKKSARIVGEVLGKYHPHGDSSVYDTMVRMAQDWSLRYPLVDGQGNFGSMDGDSPAAMRYTEARLEKISDNILGDLDKDTVDFQFNFDDTLKEPSVLPTRIPNLLVNGASGIAVGMATNMMPHNLNEVIDGIFATIDNPEITIPELMQYVKAPDFPTGGIIYGVDGVREAFETGRGRVVVRGLAKIEVDSDDRETIIINEIPYQINKSVLVAKIAELANEGKITGIRDVRDESDRDGLRIVIEIKRDAMASIVLSYLYKYTALQTSYGVNNVCLVKGRPMTLNLKDMIEEFIDFRIEVIQRRTLYELNKALARAHILIGLLIALDYLDEVIALIRASASPEEAREGLINGTFIGNKEQFWTKFRDLVEEAQTTELTVEGDNAMSEAQAKAILEMRLQKLTGLELDKIRAEYAEIREIIDDLRGILESPERQRVIVKEELHDIKTRFGDERRSQISLDTADISITDMIADDDVVVTISKLGYIKRTNVDEYRAQSRGGRGSRGSKTRDKDFVEHMFIASNHNYLLLFTDQGRCFWLRIYEIPEASKQSAGRVIQNIIAMPKEENIRAYISVQDLTDEEFLQGHSIIFATRKGIVKKTSLEAYSRPRTNGINAISINDGDELLEVKLTTGSSHVFLASRKGQAIHFEEEKVRNMGRTATGVRGISLQGDDDAVVGMVTIDHELDADKTILVVSANGIGKRSDWDSYRITNRGGKGVRTMKVTEKTGELIAMKAVTNEDDLMITNRSGIVIRTGLDALRISGRATQGVRLINVEKGDAISDVAIVRHDGEDREEPLNEEE</sequence>
<dbReference type="PROSITE" id="PS52040">
    <property type="entry name" value="TOPO_IIA"/>
    <property type="match status" value="1"/>
</dbReference>
<dbReference type="InterPro" id="IPR013757">
    <property type="entry name" value="Topo_IIA_A_a_sf"/>
</dbReference>
<dbReference type="NCBIfam" id="TIGR01063">
    <property type="entry name" value="gyrA"/>
    <property type="match status" value="1"/>
</dbReference>
<feature type="active site" description="O-(5'-phospho-DNA)-tyrosine intermediate" evidence="8 9">
    <location>
        <position position="121"/>
    </location>
</feature>
<dbReference type="RefSeq" id="WP_168035976.1">
    <property type="nucleotide sequence ID" value="NZ_JAATJH010000001.1"/>
</dbReference>
<dbReference type="InterPro" id="IPR013758">
    <property type="entry name" value="Topo_IIA_A/C_ab"/>
</dbReference>
<comment type="caution">
    <text evidence="11">The sequence shown here is derived from an EMBL/GenBank/DDBJ whole genome shotgun (WGS) entry which is preliminary data.</text>
</comment>
<keyword evidence="6 8" id="KW-0238">DNA-binding</keyword>
<comment type="catalytic activity">
    <reaction evidence="1 8 9">
        <text>ATP-dependent breakage, passage and rejoining of double-stranded DNA.</text>
        <dbReference type="EC" id="5.6.2.2"/>
    </reaction>
</comment>
<dbReference type="Gene3D" id="3.90.199.10">
    <property type="entry name" value="Topoisomerase II, domain 5"/>
    <property type="match status" value="1"/>
</dbReference>
<dbReference type="NCBIfam" id="NF004043">
    <property type="entry name" value="PRK05560.1"/>
    <property type="match status" value="1"/>
</dbReference>
<evidence type="ECO:0000256" key="9">
    <source>
        <dbReference type="PROSITE-ProRule" id="PRU01384"/>
    </source>
</evidence>
<protein>
    <recommendedName>
        <fullName evidence="8">DNA gyrase subunit A</fullName>
        <ecNumber evidence="8">5.6.2.2</ecNumber>
    </recommendedName>
</protein>
<dbReference type="InterPro" id="IPR050220">
    <property type="entry name" value="Type_II_DNA_Topoisomerases"/>
</dbReference>
<evidence type="ECO:0000313" key="12">
    <source>
        <dbReference type="Proteomes" id="UP000770785"/>
    </source>
</evidence>
<keyword evidence="3 8" id="KW-0547">Nucleotide-binding</keyword>
<dbReference type="NCBIfam" id="NF004044">
    <property type="entry name" value="PRK05561.1"/>
    <property type="match status" value="1"/>
</dbReference>
<evidence type="ECO:0000259" key="10">
    <source>
        <dbReference type="PROSITE" id="PS52040"/>
    </source>
</evidence>
<dbReference type="HAMAP" id="MF_01897">
    <property type="entry name" value="GyrA"/>
    <property type="match status" value="1"/>
</dbReference>
<accession>A0ABX0X874</accession>
<dbReference type="Gene3D" id="3.30.1360.40">
    <property type="match status" value="1"/>
</dbReference>
<name>A0ABX0X874_9BACT</name>
<comment type="subunit">
    <text evidence="8">Heterotetramer, composed of two GyrA and two GyrB chains. In the heterotetramer, GyrA contains the active site tyrosine that forms a transient covalent intermediate with DNA, while GyrB binds cofactors and catalyzes ATP hydrolysis.</text>
</comment>
<dbReference type="Proteomes" id="UP000770785">
    <property type="component" value="Unassembled WGS sequence"/>
</dbReference>
<comment type="similarity">
    <text evidence="2 8">Belongs to the type II topoisomerase GyrA/ParC subunit family.</text>
</comment>
<feature type="domain" description="Topo IIA-type catalytic" evidence="10">
    <location>
        <begin position="33"/>
        <end position="527"/>
    </location>
</feature>
<evidence type="ECO:0000313" key="11">
    <source>
        <dbReference type="EMBL" id="NJC25213.1"/>
    </source>
</evidence>
<dbReference type="InterPro" id="IPR013760">
    <property type="entry name" value="Topo_IIA-like_dom_sf"/>
</dbReference>
<dbReference type="InterPro" id="IPR005743">
    <property type="entry name" value="GyrA"/>
</dbReference>
<dbReference type="PANTHER" id="PTHR43493:SF5">
    <property type="entry name" value="DNA GYRASE SUBUNIT A, CHLOROPLASTIC_MITOCHONDRIAL"/>
    <property type="match status" value="1"/>
</dbReference>
<evidence type="ECO:0000256" key="4">
    <source>
        <dbReference type="ARBA" id="ARBA00022840"/>
    </source>
</evidence>
<proteinExistence type="inferred from homology"/>
<keyword evidence="8" id="KW-0963">Cytoplasm</keyword>
<comment type="subcellular location">
    <subcellularLocation>
        <location evidence="8">Cytoplasm</location>
    </subcellularLocation>
</comment>
<keyword evidence="4 8" id="KW-0067">ATP-binding</keyword>
<dbReference type="InterPro" id="IPR002205">
    <property type="entry name" value="Topo_IIA_dom_A"/>
</dbReference>
<dbReference type="SMART" id="SM00434">
    <property type="entry name" value="TOP4c"/>
    <property type="match status" value="1"/>
</dbReference>
<gene>
    <name evidence="8" type="primary">gyrA</name>
    <name evidence="11" type="ORF">GGR27_000694</name>
</gene>
<dbReference type="EC" id="5.6.2.2" evidence="8"/>